<gene>
    <name evidence="3" type="ORF">BEP19_13550</name>
</gene>
<reference evidence="3 4" key="1">
    <citation type="submission" date="2016-08" db="EMBL/GenBank/DDBJ databases">
        <title>Novel Firmicute Genomes.</title>
        <authorList>
            <person name="Poppleton D.I."/>
            <person name="Gribaldo S."/>
        </authorList>
    </citation>
    <scope>NUCLEOTIDE SEQUENCE [LARGE SCALE GENOMIC DNA]</scope>
    <source>
        <strain evidence="3 4">RAOx-1</strain>
    </source>
</reference>
<evidence type="ECO:0000313" key="3">
    <source>
        <dbReference type="EMBL" id="RKD22089.1"/>
    </source>
</evidence>
<feature type="chain" id="PRO_5019083878" evidence="2">
    <location>
        <begin position="25"/>
        <end position="170"/>
    </location>
</feature>
<feature type="compositionally biased region" description="Acidic residues" evidence="1">
    <location>
        <begin position="27"/>
        <end position="74"/>
    </location>
</feature>
<evidence type="ECO:0000313" key="4">
    <source>
        <dbReference type="Proteomes" id="UP000284219"/>
    </source>
</evidence>
<name>A0A419SF61_9BACL</name>
<protein>
    <submittedName>
        <fullName evidence="3">Uncharacterized protein</fullName>
    </submittedName>
</protein>
<proteinExistence type="predicted"/>
<comment type="caution">
    <text evidence="3">The sequence shown here is derived from an EMBL/GenBank/DDBJ whole genome shotgun (WGS) entry which is preliminary data.</text>
</comment>
<sequence length="170" mass="18639">MRKRKLLAVLTTMALATAAVPAFAETPDSEVTEEAVETTEAETADDEVAEDTEAVEAVDTTESEVAEEDAESAEAEVAPAPQPTIPPVSEKVRVGYILNDKEEATTHTYTYYVVSHSPQGKSYWATSIDGSKSLWFHAHENKGEYLNVNDNFKATFDKQGRLLSIEKVNL</sequence>
<feature type="region of interest" description="Disordered" evidence="1">
    <location>
        <begin position="26"/>
        <end position="81"/>
    </location>
</feature>
<dbReference type="EMBL" id="MCHY01000010">
    <property type="protein sequence ID" value="RKD22089.1"/>
    <property type="molecule type" value="Genomic_DNA"/>
</dbReference>
<accession>A0A419SF61</accession>
<dbReference type="AlphaFoldDB" id="A0A419SF61"/>
<dbReference type="RefSeq" id="WP_120190766.1">
    <property type="nucleotide sequence ID" value="NZ_MCHY01000010.1"/>
</dbReference>
<keyword evidence="2" id="KW-0732">Signal</keyword>
<keyword evidence="4" id="KW-1185">Reference proteome</keyword>
<feature type="signal peptide" evidence="2">
    <location>
        <begin position="1"/>
        <end position="24"/>
    </location>
</feature>
<dbReference type="Proteomes" id="UP000284219">
    <property type="component" value="Unassembled WGS sequence"/>
</dbReference>
<organism evidence="3 4">
    <name type="scientific">Ammoniphilus oxalaticus</name>
    <dbReference type="NCBI Taxonomy" id="66863"/>
    <lineage>
        <taxon>Bacteria</taxon>
        <taxon>Bacillati</taxon>
        <taxon>Bacillota</taxon>
        <taxon>Bacilli</taxon>
        <taxon>Bacillales</taxon>
        <taxon>Paenibacillaceae</taxon>
        <taxon>Aneurinibacillus group</taxon>
        <taxon>Ammoniphilus</taxon>
    </lineage>
</organism>
<evidence type="ECO:0000256" key="2">
    <source>
        <dbReference type="SAM" id="SignalP"/>
    </source>
</evidence>
<evidence type="ECO:0000256" key="1">
    <source>
        <dbReference type="SAM" id="MobiDB-lite"/>
    </source>
</evidence>